<dbReference type="EMBL" id="JACRTF010000001">
    <property type="protein sequence ID" value="MBC8593604.1"/>
    <property type="molecule type" value="Genomic_DNA"/>
</dbReference>
<evidence type="ECO:0000313" key="1">
    <source>
        <dbReference type="EMBL" id="MBC8593604.1"/>
    </source>
</evidence>
<dbReference type="AlphaFoldDB" id="A0A926F850"/>
<dbReference type="Proteomes" id="UP000651085">
    <property type="component" value="Unassembled WGS sequence"/>
</dbReference>
<dbReference type="RefSeq" id="WP_262434731.1">
    <property type="nucleotide sequence ID" value="NZ_JACRTF010000001.1"/>
</dbReference>
<evidence type="ECO:0000313" key="2">
    <source>
        <dbReference type="Proteomes" id="UP000651085"/>
    </source>
</evidence>
<reference evidence="1" key="1">
    <citation type="submission" date="2020-08" db="EMBL/GenBank/DDBJ databases">
        <title>Genome public.</title>
        <authorList>
            <person name="Liu C."/>
            <person name="Sun Q."/>
        </authorList>
    </citation>
    <scope>NUCLEOTIDE SEQUENCE</scope>
    <source>
        <strain evidence="1">N12</strain>
    </source>
</reference>
<proteinExistence type="predicted"/>
<name>A0A926F850_9BACT</name>
<protein>
    <submittedName>
        <fullName evidence="1">Uncharacterized protein</fullName>
    </submittedName>
</protein>
<accession>A0A926F850</accession>
<comment type="caution">
    <text evidence="1">The sequence shown here is derived from an EMBL/GenBank/DDBJ whole genome shotgun (WGS) entry which is preliminary data.</text>
</comment>
<keyword evidence="2" id="KW-1185">Reference proteome</keyword>
<organism evidence="1 2">
    <name type="scientific">Jilunia laotingensis</name>
    <dbReference type="NCBI Taxonomy" id="2763675"/>
    <lineage>
        <taxon>Bacteria</taxon>
        <taxon>Pseudomonadati</taxon>
        <taxon>Bacteroidota</taxon>
        <taxon>Bacteroidia</taxon>
        <taxon>Bacteroidales</taxon>
        <taxon>Bacteroidaceae</taxon>
        <taxon>Jilunia</taxon>
    </lineage>
</organism>
<sequence length="93" mass="10361">MEQIGNELIAKWQASLISIYFIDYNAKKNTIKNILEEIAKYNDDLSISNLKDIANGMLLISNLLLAISNNNIVFTPTELSASAVKILSELMKS</sequence>
<gene>
    <name evidence="1" type="ORF">H8744_10160</name>
</gene>